<dbReference type="EMBL" id="CAJEWN010000321">
    <property type="protein sequence ID" value="CAD2178511.1"/>
    <property type="molecule type" value="Genomic_DNA"/>
</dbReference>
<proteinExistence type="predicted"/>
<evidence type="ECO:0000313" key="1">
    <source>
        <dbReference type="EMBL" id="CAD2178511.1"/>
    </source>
</evidence>
<evidence type="ECO:0000313" key="2">
    <source>
        <dbReference type="Proteomes" id="UP000580250"/>
    </source>
</evidence>
<sequence length="45" mass="5223">MPEFPTAAPPYQLRHSNSMQYTTTNINRPINGFINEVGIRRDNLF</sequence>
<protein>
    <submittedName>
        <fullName evidence="1">Uncharacterized protein</fullName>
    </submittedName>
</protein>
<dbReference type="OrthoDB" id="1055097at2759"/>
<gene>
    <name evidence="1" type="ORF">MENT_LOCUS30455</name>
</gene>
<name>A0A6V7VWE3_MELEN</name>
<organism evidence="1 2">
    <name type="scientific">Meloidogyne enterolobii</name>
    <name type="common">Root-knot nematode worm</name>
    <name type="synonym">Meloidogyne mayaguensis</name>
    <dbReference type="NCBI Taxonomy" id="390850"/>
    <lineage>
        <taxon>Eukaryota</taxon>
        <taxon>Metazoa</taxon>
        <taxon>Ecdysozoa</taxon>
        <taxon>Nematoda</taxon>
        <taxon>Chromadorea</taxon>
        <taxon>Rhabditida</taxon>
        <taxon>Tylenchina</taxon>
        <taxon>Tylenchomorpha</taxon>
        <taxon>Tylenchoidea</taxon>
        <taxon>Meloidogynidae</taxon>
        <taxon>Meloidogyninae</taxon>
        <taxon>Meloidogyne</taxon>
    </lineage>
</organism>
<dbReference type="Proteomes" id="UP000580250">
    <property type="component" value="Unassembled WGS sequence"/>
</dbReference>
<dbReference type="AlphaFoldDB" id="A0A6V7VWE3"/>
<comment type="caution">
    <text evidence="1">The sequence shown here is derived from an EMBL/GenBank/DDBJ whole genome shotgun (WGS) entry which is preliminary data.</text>
</comment>
<accession>A0A6V7VWE3</accession>
<reference evidence="1 2" key="1">
    <citation type="submission" date="2020-08" db="EMBL/GenBank/DDBJ databases">
        <authorList>
            <person name="Koutsovoulos G."/>
            <person name="Danchin GJ E."/>
        </authorList>
    </citation>
    <scope>NUCLEOTIDE SEQUENCE [LARGE SCALE GENOMIC DNA]</scope>
</reference>